<organism evidence="2 3">
    <name type="scientific">Eleginops maclovinus</name>
    <name type="common">Patagonian blennie</name>
    <name type="synonym">Eleginus maclovinus</name>
    <dbReference type="NCBI Taxonomy" id="56733"/>
    <lineage>
        <taxon>Eukaryota</taxon>
        <taxon>Metazoa</taxon>
        <taxon>Chordata</taxon>
        <taxon>Craniata</taxon>
        <taxon>Vertebrata</taxon>
        <taxon>Euteleostomi</taxon>
        <taxon>Actinopterygii</taxon>
        <taxon>Neopterygii</taxon>
        <taxon>Teleostei</taxon>
        <taxon>Neoteleostei</taxon>
        <taxon>Acanthomorphata</taxon>
        <taxon>Eupercaria</taxon>
        <taxon>Perciformes</taxon>
        <taxon>Notothenioidei</taxon>
        <taxon>Eleginopidae</taxon>
        <taxon>Eleginops</taxon>
    </lineage>
</organism>
<evidence type="ECO:0000313" key="3">
    <source>
        <dbReference type="Proteomes" id="UP001346869"/>
    </source>
</evidence>
<comment type="caution">
    <text evidence="2">The sequence shown here is derived from an EMBL/GenBank/DDBJ whole genome shotgun (WGS) entry which is preliminary data.</text>
</comment>
<dbReference type="Proteomes" id="UP001346869">
    <property type="component" value="Unassembled WGS sequence"/>
</dbReference>
<proteinExistence type="predicted"/>
<accession>A0AAN7XYG6</accession>
<dbReference type="PANTHER" id="PTHR34754">
    <property type="entry name" value="COILED-COIL DOMAIN-CONTAINING PROTEIN 60"/>
    <property type="match status" value="1"/>
</dbReference>
<feature type="compositionally biased region" description="Polar residues" evidence="1">
    <location>
        <begin position="246"/>
        <end position="276"/>
    </location>
</feature>
<feature type="region of interest" description="Disordered" evidence="1">
    <location>
        <begin position="170"/>
        <end position="189"/>
    </location>
</feature>
<name>A0AAN7XYG6_ELEMC</name>
<dbReference type="InterPro" id="IPR031526">
    <property type="entry name" value="DUF4698"/>
</dbReference>
<dbReference type="PANTHER" id="PTHR34754:SF1">
    <property type="entry name" value="COILED-COIL DOMAIN-CONTAINING PROTEIN 60"/>
    <property type="match status" value="1"/>
</dbReference>
<feature type="region of interest" description="Disordered" evidence="1">
    <location>
        <begin position="24"/>
        <end position="61"/>
    </location>
</feature>
<reference evidence="2 3" key="2">
    <citation type="journal article" date="2023" name="Mol. Biol. Evol.">
        <title>Genomics of Secondarily Temperate Adaptation in the Only Non-Antarctic Icefish.</title>
        <authorList>
            <person name="Rivera-Colon A.G."/>
            <person name="Rayamajhi N."/>
            <person name="Minhas B.F."/>
            <person name="Madrigal G."/>
            <person name="Bilyk K.T."/>
            <person name="Yoon V."/>
            <person name="Hune M."/>
            <person name="Gregory S."/>
            <person name="Cheng C.H.C."/>
            <person name="Catchen J.M."/>
        </authorList>
    </citation>
    <scope>NUCLEOTIDE SEQUENCE [LARGE SCALE GENOMIC DNA]</scope>
    <source>
        <strain evidence="2">JMC-PN-2008</strain>
    </source>
</reference>
<evidence type="ECO:0000256" key="1">
    <source>
        <dbReference type="SAM" id="MobiDB-lite"/>
    </source>
</evidence>
<feature type="compositionally biased region" description="Basic and acidic residues" evidence="1">
    <location>
        <begin position="24"/>
        <end position="46"/>
    </location>
</feature>
<sequence>MLCRRLASAIKRGQCYFHLLQKEDQEKKEEEERQWMRREEQWRSEPRPPSFSSDSDSDSEGWLLPSGTSWSAATVARPRRKKIQSARPFTPVHHSLSSPLLSEALRKLIYRQLCCLSWLLEALTLDHSGRVAPLTACWEPRDPGRGSTTRKMLKKERVIENKWEQFVSSKPWRARPRRPGSSSARLHTHRKSSFMSVASLSAVTATTVGSSSVSSLQRAVGEDTESSGTAQETDRSPSDYLCTLSDVHQNGKQESQSSKTSNWTPPECNTQPSSQKTGDRTDSKTAKSFPAKSHLINDKAIKLRDIKTAFKERVEEISQSYADVLELKARERLNSGLQRYRAQGHVTKSQGLPRHVACLSKEPEAPDNKNKNKHSNNMWLSSLLSGLPGEVCRERAVSRVLERLTGFAEQQSLRVRPQVLLKVLGGLEPWELCLPELCVAVQIATEHVVQMPREEYNTWLCSRVTLPPQYHRAPQTLVAALQLRVKGEVSCLEEEE</sequence>
<dbReference type="AlphaFoldDB" id="A0AAN7XYG6"/>
<gene>
    <name evidence="2" type="ORF">PBY51_003690</name>
</gene>
<evidence type="ECO:0008006" key="4">
    <source>
        <dbReference type="Google" id="ProtNLM"/>
    </source>
</evidence>
<dbReference type="Pfam" id="PF15769">
    <property type="entry name" value="DUF4698"/>
    <property type="match status" value="2"/>
</dbReference>
<dbReference type="EMBL" id="JAUZQC010000005">
    <property type="protein sequence ID" value="KAK5870770.1"/>
    <property type="molecule type" value="Genomic_DNA"/>
</dbReference>
<keyword evidence="3" id="KW-1185">Reference proteome</keyword>
<evidence type="ECO:0000313" key="2">
    <source>
        <dbReference type="EMBL" id="KAK5870770.1"/>
    </source>
</evidence>
<reference evidence="2 3" key="1">
    <citation type="journal article" date="2023" name="Genes (Basel)">
        <title>Chromosome-Level Genome Assembly and Circadian Gene Repertoire of the Patagonia Blennie Eleginops maclovinus-The Closest Ancestral Proxy of Antarctic Cryonotothenioids.</title>
        <authorList>
            <person name="Cheng C.C."/>
            <person name="Rivera-Colon A.G."/>
            <person name="Minhas B.F."/>
            <person name="Wilson L."/>
            <person name="Rayamajhi N."/>
            <person name="Vargas-Chacoff L."/>
            <person name="Catchen J.M."/>
        </authorList>
    </citation>
    <scope>NUCLEOTIDE SEQUENCE [LARGE SCALE GENOMIC DNA]</scope>
    <source>
        <strain evidence="2">JMC-PN-2008</strain>
    </source>
</reference>
<feature type="region of interest" description="Disordered" evidence="1">
    <location>
        <begin position="211"/>
        <end position="291"/>
    </location>
</feature>
<protein>
    <recommendedName>
        <fullName evidence="4">Coiled-coil domain-containing protein 60</fullName>
    </recommendedName>
</protein>